<sequence>MRTKPARTAAKSVIANTTAHRSRITQLASSVVSVVKLDIWPATVLTARLASLGATKAVLAAIVLKVASAMPRRTSSTLLWPKWGGRSYDQNGYGGAGGAAPWASAAPAAHAGGAAYGYGNYGYDQSAPGAYGAPGYGAPAAPSGPPPGLGPLFQSYGSAGSPPPPPPPSGSVPPPPPPVDAPPPPPPSDAPPPPPPPQ</sequence>
<proteinExistence type="predicted"/>
<evidence type="ECO:0000256" key="1">
    <source>
        <dbReference type="SAM" id="MobiDB-lite"/>
    </source>
</evidence>
<evidence type="ECO:0000313" key="3">
    <source>
        <dbReference type="Proteomes" id="UP000800096"/>
    </source>
</evidence>
<dbReference type="AlphaFoldDB" id="A0A6A5QUR9"/>
<evidence type="ECO:0000313" key="2">
    <source>
        <dbReference type="EMBL" id="KAF1919119.1"/>
    </source>
</evidence>
<dbReference type="EMBL" id="ML979133">
    <property type="protein sequence ID" value="KAF1919119.1"/>
    <property type="molecule type" value="Genomic_DNA"/>
</dbReference>
<feature type="compositionally biased region" description="Pro residues" evidence="1">
    <location>
        <begin position="161"/>
        <end position="198"/>
    </location>
</feature>
<accession>A0A6A5QUR9</accession>
<keyword evidence="3" id="KW-1185">Reference proteome</keyword>
<feature type="region of interest" description="Disordered" evidence="1">
    <location>
        <begin position="141"/>
        <end position="198"/>
    </location>
</feature>
<dbReference type="Proteomes" id="UP000800096">
    <property type="component" value="Unassembled WGS sequence"/>
</dbReference>
<reference evidence="2" key="1">
    <citation type="journal article" date="2020" name="Stud. Mycol.">
        <title>101 Dothideomycetes genomes: a test case for predicting lifestyles and emergence of pathogens.</title>
        <authorList>
            <person name="Haridas S."/>
            <person name="Albert R."/>
            <person name="Binder M."/>
            <person name="Bloem J."/>
            <person name="Labutti K."/>
            <person name="Salamov A."/>
            <person name="Andreopoulos B."/>
            <person name="Baker S."/>
            <person name="Barry K."/>
            <person name="Bills G."/>
            <person name="Bluhm B."/>
            <person name="Cannon C."/>
            <person name="Castanera R."/>
            <person name="Culley D."/>
            <person name="Daum C."/>
            <person name="Ezra D."/>
            <person name="Gonzalez J."/>
            <person name="Henrissat B."/>
            <person name="Kuo A."/>
            <person name="Liang C."/>
            <person name="Lipzen A."/>
            <person name="Lutzoni F."/>
            <person name="Magnuson J."/>
            <person name="Mondo S."/>
            <person name="Nolan M."/>
            <person name="Ohm R."/>
            <person name="Pangilinan J."/>
            <person name="Park H.-J."/>
            <person name="Ramirez L."/>
            <person name="Alfaro M."/>
            <person name="Sun H."/>
            <person name="Tritt A."/>
            <person name="Yoshinaga Y."/>
            <person name="Zwiers L.-H."/>
            <person name="Turgeon B."/>
            <person name="Goodwin S."/>
            <person name="Spatafora J."/>
            <person name="Crous P."/>
            <person name="Grigoriev I."/>
        </authorList>
    </citation>
    <scope>NUCLEOTIDE SEQUENCE</scope>
    <source>
        <strain evidence="2">HMLAC05119</strain>
    </source>
</reference>
<name>A0A6A5QUR9_AMPQU</name>
<gene>
    <name evidence="2" type="ORF">BDU57DRAFT_130460</name>
</gene>
<protein>
    <submittedName>
        <fullName evidence="2">Uncharacterized protein</fullName>
    </submittedName>
</protein>
<organism evidence="2 3">
    <name type="scientific">Ampelomyces quisqualis</name>
    <name type="common">Powdery mildew agent</name>
    <dbReference type="NCBI Taxonomy" id="50730"/>
    <lineage>
        <taxon>Eukaryota</taxon>
        <taxon>Fungi</taxon>
        <taxon>Dikarya</taxon>
        <taxon>Ascomycota</taxon>
        <taxon>Pezizomycotina</taxon>
        <taxon>Dothideomycetes</taxon>
        <taxon>Pleosporomycetidae</taxon>
        <taxon>Pleosporales</taxon>
        <taxon>Pleosporineae</taxon>
        <taxon>Phaeosphaeriaceae</taxon>
        <taxon>Ampelomyces</taxon>
    </lineage>
</organism>